<comment type="caution">
    <text evidence="4">The sequence shown here is derived from an EMBL/GenBank/DDBJ whole genome shotgun (WGS) entry which is preliminary data.</text>
</comment>
<feature type="signal peptide" evidence="2">
    <location>
        <begin position="1"/>
        <end position="17"/>
    </location>
</feature>
<sequence length="149" mass="16681">MIQRILVAFRFSQAAMAALKMAAHLARVHGARLQVFHALDYRLLHPQTPDERVLQMTREAEERFTRECRPLLEGVWHYGFNCWEADPAVEVVKLAEETRADLVVVGCHQVGDRPGITRLGMIGITIAQTAPCSVLLVPCPREPKEASSP</sequence>
<organism evidence="4">
    <name type="scientific">Desulfacinum infernum</name>
    <dbReference type="NCBI Taxonomy" id="35837"/>
    <lineage>
        <taxon>Bacteria</taxon>
        <taxon>Pseudomonadati</taxon>
        <taxon>Thermodesulfobacteriota</taxon>
        <taxon>Syntrophobacteria</taxon>
        <taxon>Syntrophobacterales</taxon>
        <taxon>Syntrophobacteraceae</taxon>
        <taxon>Desulfacinum</taxon>
    </lineage>
</organism>
<dbReference type="SUPFAM" id="SSF52402">
    <property type="entry name" value="Adenine nucleotide alpha hydrolases-like"/>
    <property type="match status" value="1"/>
</dbReference>
<feature type="domain" description="UspA" evidence="3">
    <location>
        <begin position="1"/>
        <end position="138"/>
    </location>
</feature>
<dbReference type="CDD" id="cd00293">
    <property type="entry name" value="USP-like"/>
    <property type="match status" value="1"/>
</dbReference>
<dbReference type="PANTHER" id="PTHR46268:SF6">
    <property type="entry name" value="UNIVERSAL STRESS PROTEIN UP12"/>
    <property type="match status" value="1"/>
</dbReference>
<dbReference type="AlphaFoldDB" id="A0A832EAH7"/>
<evidence type="ECO:0000313" key="4">
    <source>
        <dbReference type="EMBL" id="HFK97267.1"/>
    </source>
</evidence>
<proteinExistence type="inferred from homology"/>
<feature type="chain" id="PRO_5032470447" evidence="2">
    <location>
        <begin position="18"/>
        <end position="149"/>
    </location>
</feature>
<name>A0A832EAH7_9BACT</name>
<dbReference type="Pfam" id="PF00582">
    <property type="entry name" value="Usp"/>
    <property type="match status" value="1"/>
</dbReference>
<protein>
    <submittedName>
        <fullName evidence="4">Universal stress protein</fullName>
    </submittedName>
</protein>
<evidence type="ECO:0000256" key="2">
    <source>
        <dbReference type="SAM" id="SignalP"/>
    </source>
</evidence>
<reference evidence="4" key="1">
    <citation type="journal article" date="2020" name="mSystems">
        <title>Genome- and Community-Level Interaction Insights into Carbon Utilization and Element Cycling Functions of Hydrothermarchaeota in Hydrothermal Sediment.</title>
        <authorList>
            <person name="Zhou Z."/>
            <person name="Liu Y."/>
            <person name="Xu W."/>
            <person name="Pan J."/>
            <person name="Luo Z.H."/>
            <person name="Li M."/>
        </authorList>
    </citation>
    <scope>NUCLEOTIDE SEQUENCE [LARGE SCALE GENOMIC DNA]</scope>
    <source>
        <strain evidence="4">SpSt-456</strain>
    </source>
</reference>
<dbReference type="InterPro" id="IPR006016">
    <property type="entry name" value="UspA"/>
</dbReference>
<evidence type="ECO:0000259" key="3">
    <source>
        <dbReference type="Pfam" id="PF00582"/>
    </source>
</evidence>
<gene>
    <name evidence="4" type="ORF">ENS06_08080</name>
</gene>
<dbReference type="Gene3D" id="3.40.50.620">
    <property type="entry name" value="HUPs"/>
    <property type="match status" value="1"/>
</dbReference>
<comment type="similarity">
    <text evidence="1">Belongs to the universal stress protein A family.</text>
</comment>
<dbReference type="PANTHER" id="PTHR46268">
    <property type="entry name" value="STRESS RESPONSE PROTEIN NHAX"/>
    <property type="match status" value="1"/>
</dbReference>
<dbReference type="EMBL" id="DSTK01000023">
    <property type="protein sequence ID" value="HFK97267.1"/>
    <property type="molecule type" value="Genomic_DNA"/>
</dbReference>
<accession>A0A832EAH7</accession>
<dbReference type="InterPro" id="IPR014729">
    <property type="entry name" value="Rossmann-like_a/b/a_fold"/>
</dbReference>
<keyword evidence="2" id="KW-0732">Signal</keyword>
<evidence type="ECO:0000256" key="1">
    <source>
        <dbReference type="ARBA" id="ARBA00008791"/>
    </source>
</evidence>